<keyword evidence="1" id="KW-0472">Membrane</keyword>
<organism evidence="2 3">
    <name type="scientific">Gnathostoma spinigerum</name>
    <dbReference type="NCBI Taxonomy" id="75299"/>
    <lineage>
        <taxon>Eukaryota</taxon>
        <taxon>Metazoa</taxon>
        <taxon>Ecdysozoa</taxon>
        <taxon>Nematoda</taxon>
        <taxon>Chromadorea</taxon>
        <taxon>Rhabditida</taxon>
        <taxon>Spirurina</taxon>
        <taxon>Gnathostomatomorpha</taxon>
        <taxon>Gnathostomatoidea</taxon>
        <taxon>Gnathostomatidae</taxon>
        <taxon>Gnathostoma</taxon>
    </lineage>
</organism>
<evidence type="ECO:0000313" key="2">
    <source>
        <dbReference type="EMBL" id="MFH4984897.1"/>
    </source>
</evidence>
<evidence type="ECO:0000256" key="1">
    <source>
        <dbReference type="SAM" id="Phobius"/>
    </source>
</evidence>
<proteinExistence type="predicted"/>
<sequence>MAFTFDSLSKCRPLQPFITAIVLLCLVFTPSAWGDGVIWLIEISAFLLSTCYIVVELVDSKEQFFNMLDCGPSNLVVGSTSI</sequence>
<feature type="transmembrane region" description="Helical" evidence="1">
    <location>
        <begin position="37"/>
        <end position="58"/>
    </location>
</feature>
<keyword evidence="1" id="KW-0812">Transmembrane</keyword>
<dbReference type="Proteomes" id="UP001608902">
    <property type="component" value="Unassembled WGS sequence"/>
</dbReference>
<name>A0ABD6F094_9BILA</name>
<comment type="caution">
    <text evidence="2">The sequence shown here is derived from an EMBL/GenBank/DDBJ whole genome shotgun (WGS) entry which is preliminary data.</text>
</comment>
<protein>
    <submittedName>
        <fullName evidence="2">Uncharacterized protein</fullName>
    </submittedName>
</protein>
<reference evidence="2 3" key="1">
    <citation type="submission" date="2024-08" db="EMBL/GenBank/DDBJ databases">
        <title>Gnathostoma spinigerum genome.</title>
        <authorList>
            <person name="Gonzalez-Bertolin B."/>
            <person name="Monzon S."/>
            <person name="Zaballos A."/>
            <person name="Jimenez P."/>
            <person name="Dekumyoy P."/>
            <person name="Varona S."/>
            <person name="Cuesta I."/>
            <person name="Sumanam S."/>
            <person name="Adisakwattana P."/>
            <person name="Gasser R.B."/>
            <person name="Hernandez-Gonzalez A."/>
            <person name="Young N.D."/>
            <person name="Perteguer M.J."/>
        </authorList>
    </citation>
    <scope>NUCLEOTIDE SEQUENCE [LARGE SCALE GENOMIC DNA]</scope>
    <source>
        <strain evidence="2">AL3</strain>
        <tissue evidence="2">Liver</tissue>
    </source>
</reference>
<accession>A0ABD6F094</accession>
<evidence type="ECO:0000313" key="3">
    <source>
        <dbReference type="Proteomes" id="UP001608902"/>
    </source>
</evidence>
<dbReference type="AlphaFoldDB" id="A0ABD6F094"/>
<feature type="transmembrane region" description="Helical" evidence="1">
    <location>
        <begin position="12"/>
        <end position="31"/>
    </location>
</feature>
<keyword evidence="1" id="KW-1133">Transmembrane helix</keyword>
<keyword evidence="3" id="KW-1185">Reference proteome</keyword>
<dbReference type="EMBL" id="JBGFUD010022985">
    <property type="protein sequence ID" value="MFH4984897.1"/>
    <property type="molecule type" value="Genomic_DNA"/>
</dbReference>
<gene>
    <name evidence="2" type="ORF">AB6A40_011606</name>
</gene>